<feature type="compositionally biased region" description="Basic and acidic residues" evidence="9">
    <location>
        <begin position="1952"/>
        <end position="1962"/>
    </location>
</feature>
<dbReference type="GO" id="GO:0010629">
    <property type="term" value="P:negative regulation of gene expression"/>
    <property type="evidence" value="ECO:0007669"/>
    <property type="project" value="UniProtKB-ARBA"/>
</dbReference>
<feature type="compositionally biased region" description="Acidic residues" evidence="9">
    <location>
        <begin position="1289"/>
        <end position="1312"/>
    </location>
</feature>
<feature type="compositionally biased region" description="Acidic residues" evidence="9">
    <location>
        <begin position="2257"/>
        <end position="2272"/>
    </location>
</feature>
<dbReference type="Gene3D" id="2.40.50.140">
    <property type="entry name" value="Nucleic acid-binding proteins"/>
    <property type="match status" value="1"/>
</dbReference>
<dbReference type="InterPro" id="IPR013520">
    <property type="entry name" value="Ribonucl_H"/>
</dbReference>
<dbReference type="GO" id="GO:0051125">
    <property type="term" value="P:regulation of actin nucleation"/>
    <property type="evidence" value="ECO:0007669"/>
    <property type="project" value="TreeGrafter"/>
</dbReference>
<feature type="compositionally biased region" description="Low complexity" evidence="9">
    <location>
        <begin position="1809"/>
        <end position="1825"/>
    </location>
</feature>
<comment type="similarity">
    <text evidence="2">Belongs to the strumpellin family.</text>
</comment>
<dbReference type="Gene3D" id="3.40.1280.10">
    <property type="match status" value="1"/>
</dbReference>
<dbReference type="GO" id="GO:0005634">
    <property type="term" value="C:nucleus"/>
    <property type="evidence" value="ECO:0007669"/>
    <property type="project" value="UniProtKB-SubCell"/>
</dbReference>
<dbReference type="SUPFAM" id="SSF53098">
    <property type="entry name" value="Ribonuclease H-like"/>
    <property type="match status" value="1"/>
</dbReference>
<gene>
    <name evidence="11" type="ORF">NMOB1V02_LOCUS1949</name>
</gene>
<feature type="compositionally biased region" description="Basic residues" evidence="9">
    <location>
        <begin position="1264"/>
        <end position="1273"/>
    </location>
</feature>
<dbReference type="SUPFAM" id="SSF50249">
    <property type="entry name" value="Nucleic acid-binding proteins"/>
    <property type="match status" value="1"/>
</dbReference>
<keyword evidence="6" id="KW-0378">Hydrolase</keyword>
<reference evidence="11" key="1">
    <citation type="submission" date="2020-11" db="EMBL/GenBank/DDBJ databases">
        <authorList>
            <person name="Tran Van P."/>
        </authorList>
    </citation>
    <scope>NUCLEOTIDE SEQUENCE</scope>
</reference>
<comment type="similarity">
    <text evidence="4">Belongs to the class IV-like SAM-binding methyltransferase superfamily.</text>
</comment>
<evidence type="ECO:0000256" key="5">
    <source>
        <dbReference type="ARBA" id="ARBA00022722"/>
    </source>
</evidence>
<feature type="compositionally biased region" description="Polar residues" evidence="9">
    <location>
        <begin position="1968"/>
        <end position="2000"/>
    </location>
</feature>
<keyword evidence="12" id="KW-1185">Reference proteome</keyword>
<feature type="region of interest" description="Disordered" evidence="9">
    <location>
        <begin position="2248"/>
        <end position="2318"/>
    </location>
</feature>
<comment type="similarity">
    <text evidence="3">Belongs to the REXO1/REXO3 family.</text>
</comment>
<organism evidence="11">
    <name type="scientific">Notodromas monacha</name>
    <dbReference type="NCBI Taxonomy" id="399045"/>
    <lineage>
        <taxon>Eukaryota</taxon>
        <taxon>Metazoa</taxon>
        <taxon>Ecdysozoa</taxon>
        <taxon>Arthropoda</taxon>
        <taxon>Crustacea</taxon>
        <taxon>Oligostraca</taxon>
        <taxon>Ostracoda</taxon>
        <taxon>Podocopa</taxon>
        <taxon>Podocopida</taxon>
        <taxon>Cypridocopina</taxon>
        <taxon>Cypridoidea</taxon>
        <taxon>Cyprididae</taxon>
        <taxon>Notodromas</taxon>
    </lineage>
</organism>
<comment type="subcellular location">
    <subcellularLocation>
        <location evidence="1">Nucleus</location>
    </subcellularLocation>
</comment>
<evidence type="ECO:0000256" key="3">
    <source>
        <dbReference type="ARBA" id="ARBA00006357"/>
    </source>
</evidence>
<feature type="compositionally biased region" description="Low complexity" evidence="9">
    <location>
        <begin position="2403"/>
        <end position="2412"/>
    </location>
</feature>
<keyword evidence="8" id="KW-0539">Nucleus</keyword>
<evidence type="ECO:0000256" key="4">
    <source>
        <dbReference type="ARBA" id="ARBA00009841"/>
    </source>
</evidence>
<dbReference type="EMBL" id="CAJPEX010000203">
    <property type="protein sequence ID" value="CAG0914246.1"/>
    <property type="molecule type" value="Genomic_DNA"/>
</dbReference>
<dbReference type="PANTHER" id="PTHR15691">
    <property type="entry name" value="WASH COMPLEX SUBUNIT 5"/>
    <property type="match status" value="1"/>
</dbReference>
<protein>
    <recommendedName>
        <fullName evidence="10">Exonuclease domain-containing protein</fullName>
    </recommendedName>
</protein>
<keyword evidence="7" id="KW-0269">Exonuclease</keyword>
<dbReference type="GO" id="GO:0005768">
    <property type="term" value="C:endosome"/>
    <property type="evidence" value="ECO:0007669"/>
    <property type="project" value="TreeGrafter"/>
</dbReference>
<feature type="compositionally biased region" description="Basic and acidic residues" evidence="9">
    <location>
        <begin position="1340"/>
        <end position="1349"/>
    </location>
</feature>
<dbReference type="InterPro" id="IPR029026">
    <property type="entry name" value="tRNA_m1G_MTases_N"/>
</dbReference>
<evidence type="ECO:0000256" key="1">
    <source>
        <dbReference type="ARBA" id="ARBA00004123"/>
    </source>
</evidence>
<dbReference type="PANTHER" id="PTHR15691:SF6">
    <property type="entry name" value="WASH COMPLEX SUBUNIT 5"/>
    <property type="match status" value="1"/>
</dbReference>
<evidence type="ECO:0000313" key="11">
    <source>
        <dbReference type="EMBL" id="CAD7274094.1"/>
    </source>
</evidence>
<dbReference type="InterPro" id="IPR034922">
    <property type="entry name" value="REX1-like_exo"/>
</dbReference>
<dbReference type="InterPro" id="IPR036397">
    <property type="entry name" value="RNaseH_sf"/>
</dbReference>
<dbReference type="InterPro" id="IPR012340">
    <property type="entry name" value="NA-bd_OB-fold"/>
</dbReference>
<feature type="region of interest" description="Disordered" evidence="9">
    <location>
        <begin position="2082"/>
        <end position="2213"/>
    </location>
</feature>
<dbReference type="Gene3D" id="3.30.420.10">
    <property type="entry name" value="Ribonuclease H-like superfamily/Ribonuclease H"/>
    <property type="match status" value="1"/>
</dbReference>
<dbReference type="Proteomes" id="UP000678499">
    <property type="component" value="Unassembled WGS sequence"/>
</dbReference>
<feature type="compositionally biased region" description="Basic residues" evidence="9">
    <location>
        <begin position="2131"/>
        <end position="2144"/>
    </location>
</feature>
<evidence type="ECO:0000256" key="6">
    <source>
        <dbReference type="ARBA" id="ARBA00022801"/>
    </source>
</evidence>
<evidence type="ECO:0000256" key="7">
    <source>
        <dbReference type="ARBA" id="ARBA00022839"/>
    </source>
</evidence>
<dbReference type="Pfam" id="PF02598">
    <property type="entry name" value="Methyltrn_RNA_3"/>
    <property type="match status" value="1"/>
</dbReference>
<feature type="region of interest" description="Disordered" evidence="9">
    <location>
        <begin position="1796"/>
        <end position="1828"/>
    </location>
</feature>
<evidence type="ECO:0000259" key="10">
    <source>
        <dbReference type="SMART" id="SM00479"/>
    </source>
</evidence>
<dbReference type="GO" id="GO:0003676">
    <property type="term" value="F:nucleic acid binding"/>
    <property type="evidence" value="ECO:0007669"/>
    <property type="project" value="InterPro"/>
</dbReference>
<dbReference type="CDD" id="cd06145">
    <property type="entry name" value="REX1_like"/>
    <property type="match status" value="1"/>
</dbReference>
<feature type="compositionally biased region" description="Basic residues" evidence="9">
    <location>
        <begin position="1234"/>
        <end position="1251"/>
    </location>
</feature>
<accession>A0A7R9BHY9</accession>
<feature type="region of interest" description="Disordered" evidence="9">
    <location>
        <begin position="1229"/>
        <end position="1351"/>
    </location>
</feature>
<feature type="domain" description="Exonuclease" evidence="10">
    <location>
        <begin position="2702"/>
        <end position="2862"/>
    </location>
</feature>
<dbReference type="EMBL" id="OA882240">
    <property type="protein sequence ID" value="CAD7274094.1"/>
    <property type="molecule type" value="Genomic_DNA"/>
</dbReference>
<feature type="compositionally biased region" description="Basic and acidic residues" evidence="9">
    <location>
        <begin position="2112"/>
        <end position="2130"/>
    </location>
</feature>
<evidence type="ECO:0000256" key="9">
    <source>
        <dbReference type="SAM" id="MobiDB-lite"/>
    </source>
</evidence>
<feature type="region of interest" description="Disordered" evidence="9">
    <location>
        <begin position="2358"/>
        <end position="2432"/>
    </location>
</feature>
<dbReference type="InterPro" id="IPR031736">
    <property type="entry name" value="REXO1-like_dom"/>
</dbReference>
<proteinExistence type="inferred from homology"/>
<evidence type="ECO:0000256" key="8">
    <source>
        <dbReference type="ARBA" id="ARBA00023242"/>
    </source>
</evidence>
<feature type="compositionally biased region" description="Low complexity" evidence="9">
    <location>
        <begin position="2303"/>
        <end position="2318"/>
    </location>
</feature>
<dbReference type="Pfam" id="PF00929">
    <property type="entry name" value="RNase_T"/>
    <property type="match status" value="1"/>
</dbReference>
<keyword evidence="5" id="KW-0540">Nuclease</keyword>
<dbReference type="GO" id="GO:0140285">
    <property type="term" value="P:endosome fission"/>
    <property type="evidence" value="ECO:0007669"/>
    <property type="project" value="TreeGrafter"/>
</dbReference>
<dbReference type="InterPro" id="IPR012337">
    <property type="entry name" value="RNaseH-like_sf"/>
</dbReference>
<dbReference type="InterPro" id="IPR003750">
    <property type="entry name" value="Put_MeTrfase-C9orf114-like"/>
</dbReference>
<dbReference type="CDD" id="cd18086">
    <property type="entry name" value="HsC9orf114-like"/>
    <property type="match status" value="1"/>
</dbReference>
<dbReference type="InterPro" id="IPR029028">
    <property type="entry name" value="Alpha/beta_knot_MTases"/>
</dbReference>
<feature type="region of interest" description="Disordered" evidence="9">
    <location>
        <begin position="1946"/>
        <end position="2004"/>
    </location>
</feature>
<dbReference type="SUPFAM" id="SSF75217">
    <property type="entry name" value="alpha/beta knot"/>
    <property type="match status" value="1"/>
</dbReference>
<sequence>MTELLSESDPCGQQLLALVSRGHAIIAELQRLANVVPPVFRLDTKRDKTQYGDLMFDFNYFSHSDAINSKIESNEKLLDLDEELRENYSEIVTRFFRCFESVYKYAVDLNRFVDDLENGGYIHQTLETVFLYDDGKQLMCEALFLYGVMLLFADWEIEGVVRERLLVAHYRFSGHRSAGGSNVDDVCRLLRSCPGQRWSNGYPEDLFRRVPVSESFVKSVVGKLRSDDVYNQVRCYPSADHRSVALASQASLLFVTLFFTPTMLRDQAPRMREVVDKFFPDNWVVDIYMGKSVCLVEAWDSFRAARSALSNNLEPRYVRTLAGDRCGAVAGLLDQTQARLRQGHLTREVLLDEGNRILNLLRDCNACLRWLTLHALAGAGTGGGGSSGGGTCRASMQLRDTVVKDANYSAARLTALLLDTAELELRVRDTYKSLLSEKEDKWKSTRQECVERMTELADVLSGTKPLTKVEKNESLERWCRDIASRLAQLEYASAGPATAAATGRKLIQIVEALREVGELPQADQSAQVKQWIEETAATLKYMLRLLTLKEEFLVTLQVVGDLSYAWELYDGLVPEIQKLIAENPAIVAKLRATFLKLSSAMDMPLLRINQARSPDLISVSRYYSGEVANRVRTTLQIVPECMFRLLGQVMDVLTNKMPDVPTRLDKDRLRDFARPEDRFLVARLTDSISLFSQGILLMKTTLVGVVELDPKRLLEDGIRKELVKRLAWALHSGLRFSNAPDQKLARQLAALGRETEGFRRSFEYMQDYVDLPGLRIWQEELSRIVNYNVEQECNLFVRNKVLDYQSVYQSRTVPIPRLPPSSAESATFVGALARELLRLTDPKATLWLESVWTWFEARTVSSKTGATTALVSGRALKAVRDSVGTAGLYGLRRILGFMLVKELQEFLAQCERQFVADRPVKEALDEMAKGMQWRTATALANRHWKSWSTLLDSLARVGQMQVLRVLAAHELEVTCRADAQHLAASLDTLNRALVTDLRRKQRQREKDRRLPVSGWKETEDGRIGPDNPLLFDVASFADHAGMVDSNKIFVTVSNSELRLPLVIAVLVSHAAGKQWTYMRTVDKVVPKKHDGGTSDPSMVAHGIATVFHQLHPDNLRLFLRHLSSFSCYQFERGTGSADVVPVDATVVSMFVDQVAKAAGLDRHELETLWPKALLDFSRRIFNHGLVNRELIRKKVELHKKIKRLKEAKLLKQLDKRLAASEEAKNAAIVNTEARKKKKKKPALSKRKKKEKLKALMNSHVLPGAKKKKEKKKKTLPEETTTTTSSANGEPEELDAQCERMEEEEAVKEEEEQQPGAPSEPPEASVETDAKTKKKKQRWARPQDEGVQEKTKRKVMRRLREAELACCISIAVPGSVIDNAQSAELRSYVAGQIARAATIYRVDEVIVYDDTKPTTTSASTENGCEERYTKREDTDYEEDAFRGGFQKGRGAVQLARILQYLECPQYLRRALFPVHPDLKYAGLLNPLDAPHHMRRDEASPYREGVVLDRPHKGDGSLVDVGLDRPARVDKKLVPGTRVTVSMQQAGRGKLVSPRTPRETHGLYWGYEVRYETGGLSKVLQNSARPNERYDVKIGTSDAGTDVTALDVSRSNKGDAENARRLPHRILIVFGGLDGLETAIENDAENLRRKDKDATPTDIFDHYVNVCPEQGSRTIRTEEAVFIALARIVPAVANVFRDWQNVTASAESDVWKSAKFRKSLQDQVLTELIRLCSGSMSGDATSAQNLSRTARIAVDAACDALLQQEKKKATTTKQVLYPVPANAPKYSATPKDVLERMRSVTQERSDVPTYSPAVAPPSTGSSSPTPSMQHQQLLQQVDEDNASQYYDSQALFIEENPVEEDESLMCDSAKDVKVFAAPLPPEKAALPPRKKIVVNTERPIGTIRPLGSVSTTRIDTLEDMFCPVSPDIKLFKAPLPVVVAATATKSVTGGAKAADAKSDTRVPVEEEQEPTLTQQMQTIHGSQMKNEGMRSSTAAKGSSEAGQTAAADDLSLTQKLEDMFDQASPRLPLPAPKPIVIKRDPDLIDMDEDEALFHEDYGIDYSTMEPADYYDADMEEHVLQAKSGPSFEEALGSTAAPGSRKRARSSSSSAADQAFDKLRKTENSGVKKDEDRRHRHNSSKSKRHSKSGGGGGGGSEEDSKDHRRDKKKHKKKRTRDVSSHSHSRSRTKHENKAPKREAKQEEEMKKKPKMEAVTKIKKRFVSAALREKKKARREQYKTFRTTLTKMNVLWDTTESSSDSSEEEEALLTSDEELSADATDVSVHNHGKKQTESVMNGTAKRSVDSPVRAAPAATTAAATTTSTITTTVVEPPVPVVAPKKCTTGPGRSPQVTGCAFFVGGRQPHPGADGRHQTPTLNQRRAKPLERKRLASVRDSGHGRRGSLGEASAAAAAAAAKPSQKETKPCPPPKRVPTVTYSRVTPTGLSVTSRQERLEKLYVALYDADPFTATAQAVAQEESVCIKSKTKQSYLSNMTNAILSVRKLNDDKKNKSMGGSSGGLGVSHAEILAGKNGQKNSWSVEKKRAPMDENVMRNVFYELLLKYKLTDDQLRDLNFPRPDPDDPHRARFPGLENDLERRKLHENLVKFKKNPEAMPRRCVRCGKAVTVDKNLVPIGDCSYHPKRSFSRRGPGGIEKTYLCCNMDFNSDGCSSADKHVVDLFDPWQQFGYCSTKPESGHGGPQQQTPQVYAVDCEMVYTTQGVELARVTVVDYDGGRKYDALVKPPNIVLDYNTRFSGITEGDLDSVTRTLGQVQKELREFISAETMLLGHSLESDLKALKMIHGTVVDTSIVWPHNRGLPFKKALRTLCQDMLGDIIQNEGAGGHDSLEDAYACMKLMKKRANDDLQKAMRN</sequence>
<evidence type="ECO:0000256" key="2">
    <source>
        <dbReference type="ARBA" id="ARBA00006224"/>
    </source>
</evidence>
<dbReference type="SMART" id="SM00479">
    <property type="entry name" value="EXOIII"/>
    <property type="match status" value="1"/>
</dbReference>
<feature type="compositionally biased region" description="Basic residues" evidence="9">
    <location>
        <begin position="2161"/>
        <end position="2172"/>
    </location>
</feature>
<dbReference type="GO" id="GO:0004527">
    <property type="term" value="F:exonuclease activity"/>
    <property type="evidence" value="ECO:0007669"/>
    <property type="project" value="UniProtKB-KW"/>
</dbReference>
<dbReference type="InterPro" id="IPR019393">
    <property type="entry name" value="WASH_strumpellin"/>
</dbReference>
<dbReference type="OrthoDB" id="565118at2759"/>
<dbReference type="FunFam" id="3.30.420.10:FF:000031">
    <property type="entry name" value="RNA exonuclease 1"/>
    <property type="match status" value="1"/>
</dbReference>
<dbReference type="GO" id="GO:0030041">
    <property type="term" value="P:actin filament polymerization"/>
    <property type="evidence" value="ECO:0007669"/>
    <property type="project" value="TreeGrafter"/>
</dbReference>
<dbReference type="GO" id="GO:0007032">
    <property type="term" value="P:endosome organization"/>
    <property type="evidence" value="ECO:0007669"/>
    <property type="project" value="TreeGrafter"/>
</dbReference>
<dbReference type="Pfam" id="PF10266">
    <property type="entry name" value="Strumpellin"/>
    <property type="match status" value="1"/>
</dbReference>
<dbReference type="Pfam" id="PF15870">
    <property type="entry name" value="EloA-BP1"/>
    <property type="match status" value="1"/>
</dbReference>
<dbReference type="GO" id="GO:0071203">
    <property type="term" value="C:WASH complex"/>
    <property type="evidence" value="ECO:0007669"/>
    <property type="project" value="InterPro"/>
</dbReference>
<evidence type="ECO:0000313" key="12">
    <source>
        <dbReference type="Proteomes" id="UP000678499"/>
    </source>
</evidence>
<name>A0A7R9BHY9_9CRUS</name>
<feature type="compositionally biased region" description="Basic and acidic residues" evidence="9">
    <location>
        <begin position="2186"/>
        <end position="2212"/>
    </location>
</feature>